<dbReference type="PANTHER" id="PTHR10422">
    <property type="entry name" value="CYTOCHROME C OXIDASE SUBUNIT 1"/>
    <property type="match status" value="1"/>
</dbReference>
<dbReference type="RefSeq" id="WP_146912911.1">
    <property type="nucleotide sequence ID" value="NZ_CP042344.1"/>
</dbReference>
<feature type="transmembrane region" description="Helical" evidence="2">
    <location>
        <begin position="299"/>
        <end position="322"/>
    </location>
</feature>
<dbReference type="Pfam" id="PF00115">
    <property type="entry name" value="COX1"/>
    <property type="match status" value="1"/>
</dbReference>
<name>A0A5B8RUM3_9BURK</name>
<dbReference type="OrthoDB" id="9764568at2"/>
<organism evidence="4 5">
    <name type="scientific">Comamonas flocculans</name>
    <dbReference type="NCBI Taxonomy" id="2597701"/>
    <lineage>
        <taxon>Bacteria</taxon>
        <taxon>Pseudomonadati</taxon>
        <taxon>Pseudomonadota</taxon>
        <taxon>Betaproteobacteria</taxon>
        <taxon>Burkholderiales</taxon>
        <taxon>Comamonadaceae</taxon>
        <taxon>Comamonas</taxon>
    </lineage>
</organism>
<dbReference type="GO" id="GO:0009060">
    <property type="term" value="P:aerobic respiration"/>
    <property type="evidence" value="ECO:0007669"/>
    <property type="project" value="InterPro"/>
</dbReference>
<accession>A0A5B8RUM3</accession>
<feature type="transmembrane region" description="Helical" evidence="2">
    <location>
        <begin position="236"/>
        <end position="255"/>
    </location>
</feature>
<protein>
    <submittedName>
        <fullName evidence="4">Cytochrome C oxidase subunit I</fullName>
    </submittedName>
</protein>
<gene>
    <name evidence="4" type="ORF">FOZ74_09905</name>
</gene>
<keyword evidence="1" id="KW-0679">Respiratory chain</keyword>
<feature type="transmembrane region" description="Helical" evidence="2">
    <location>
        <begin position="180"/>
        <end position="204"/>
    </location>
</feature>
<sequence>MTVSTTYRTCPRSGLQFEDQAEKLIKANAFTAIVALLVGGILALGVVLTRWPAVHLLSADAFYMVLTAHGLDMLIFWMIFFEIAVLYFASSTLLRCRIATPRIAWAAYWLMLVGAVINNVAVFQGESSVMMTSYVPMMAHWSFYLGLVVFAVGALIACAVFFGTLVVAKREKTYEGSVPLVTFGAMTAAIIAVFTLLSGAIILVPTLFLSWGLVQNVDPLAYRVIWWALGHSSQQINVAAHISIWYAVAAIVLGAKPMSERVSRGAFLLYILFLQLASAHHILADPGVSTEWKIVNTSYFMYFAVLASMIHALSVPGAMEVAQRARGFNKGLFEWLRKAPWGNPVFSSIFISLVGFGFLGGITGVMMGTEQLNLLIHNTIYVPGHFHATVVIGTTMTFMGMTYFLVPVLFRREIINPGLARLQPFLFGFAMYAFTIVMMGAGTLGVSRRHWDMAFNGNALAYEWPGAAYLMMGLVGITGVIAIIGGAVFIYLVVGSLLWGKRLDGGKVSNTFTFLNRAAPSAPLQTYGSAGFVAPGTFVLTMIFLLTFILYYFVNWKYLGQLWGLS</sequence>
<feature type="transmembrane region" description="Helical" evidence="2">
    <location>
        <begin position="106"/>
        <end position="123"/>
    </location>
</feature>
<keyword evidence="1" id="KW-0249">Electron transport</keyword>
<feature type="transmembrane region" description="Helical" evidence="2">
    <location>
        <begin position="143"/>
        <end position="168"/>
    </location>
</feature>
<evidence type="ECO:0000313" key="4">
    <source>
        <dbReference type="EMBL" id="QEA13319.1"/>
    </source>
</evidence>
<dbReference type="KEGG" id="cof:FOZ74_09905"/>
<keyword evidence="5" id="KW-1185">Reference proteome</keyword>
<dbReference type="Gene3D" id="1.20.210.10">
    <property type="entry name" value="Cytochrome c oxidase-like, subunit I domain"/>
    <property type="match status" value="1"/>
</dbReference>
<feature type="transmembrane region" description="Helical" evidence="2">
    <location>
        <begin position="386"/>
        <end position="410"/>
    </location>
</feature>
<evidence type="ECO:0000256" key="2">
    <source>
        <dbReference type="SAM" id="Phobius"/>
    </source>
</evidence>
<feature type="transmembrane region" description="Helical" evidence="2">
    <location>
        <begin position="267"/>
        <end position="284"/>
    </location>
</feature>
<feature type="transmembrane region" description="Helical" evidence="2">
    <location>
        <begin position="532"/>
        <end position="554"/>
    </location>
</feature>
<feature type="transmembrane region" description="Helical" evidence="2">
    <location>
        <begin position="29"/>
        <end position="53"/>
    </location>
</feature>
<keyword evidence="2" id="KW-0472">Membrane</keyword>
<dbReference type="InterPro" id="IPR023616">
    <property type="entry name" value="Cyt_c_oxase-like_su1_dom"/>
</dbReference>
<feature type="transmembrane region" description="Helical" evidence="2">
    <location>
        <begin position="466"/>
        <end position="494"/>
    </location>
</feature>
<dbReference type="PROSITE" id="PS50855">
    <property type="entry name" value="COX1"/>
    <property type="match status" value="1"/>
</dbReference>
<reference evidence="4 5" key="1">
    <citation type="submission" date="2019-07" db="EMBL/GenBank/DDBJ databases">
        <title>Complete genome sequence of Comamonas sp. NLF 7-7 isolated from livestock.</title>
        <authorList>
            <person name="Kim D.H."/>
            <person name="Kim J.G."/>
        </authorList>
    </citation>
    <scope>NUCLEOTIDE SEQUENCE [LARGE SCALE GENOMIC DNA]</scope>
    <source>
        <strain evidence="4 5">NLF 7-7</strain>
    </source>
</reference>
<feature type="transmembrane region" description="Helical" evidence="2">
    <location>
        <begin position="422"/>
        <end position="446"/>
    </location>
</feature>
<feature type="transmembrane region" description="Helical" evidence="2">
    <location>
        <begin position="73"/>
        <end position="94"/>
    </location>
</feature>
<dbReference type="AlphaFoldDB" id="A0A5B8RUM3"/>
<dbReference type="InterPro" id="IPR036927">
    <property type="entry name" value="Cyt_c_oxase-like_su1_sf"/>
</dbReference>
<keyword evidence="2" id="KW-1133">Transmembrane helix</keyword>
<keyword evidence="2" id="KW-0812">Transmembrane</keyword>
<dbReference type="PANTHER" id="PTHR10422:SF40">
    <property type="entry name" value="CYTOCHROME C OXIDASE SUBUNIT I"/>
    <property type="match status" value="1"/>
</dbReference>
<dbReference type="InterPro" id="IPR000883">
    <property type="entry name" value="Cyt_C_Oxase_1"/>
</dbReference>
<evidence type="ECO:0000256" key="1">
    <source>
        <dbReference type="ARBA" id="ARBA00022660"/>
    </source>
</evidence>
<dbReference type="PRINTS" id="PR01165">
    <property type="entry name" value="CYCOXIDASEI"/>
</dbReference>
<dbReference type="GO" id="GO:0016020">
    <property type="term" value="C:membrane"/>
    <property type="evidence" value="ECO:0007669"/>
    <property type="project" value="InterPro"/>
</dbReference>
<evidence type="ECO:0000259" key="3">
    <source>
        <dbReference type="PROSITE" id="PS50855"/>
    </source>
</evidence>
<dbReference type="GO" id="GO:0004129">
    <property type="term" value="F:cytochrome-c oxidase activity"/>
    <property type="evidence" value="ECO:0007669"/>
    <property type="project" value="InterPro"/>
</dbReference>
<feature type="domain" description="Cytochrome oxidase subunit I profile" evidence="3">
    <location>
        <begin position="30"/>
        <end position="500"/>
    </location>
</feature>
<dbReference type="Proteomes" id="UP000321199">
    <property type="component" value="Chromosome"/>
</dbReference>
<keyword evidence="1" id="KW-0813">Transport</keyword>
<proteinExistence type="predicted"/>
<feature type="transmembrane region" description="Helical" evidence="2">
    <location>
        <begin position="343"/>
        <end position="366"/>
    </location>
</feature>
<dbReference type="SUPFAM" id="SSF81442">
    <property type="entry name" value="Cytochrome c oxidase subunit I-like"/>
    <property type="match status" value="1"/>
</dbReference>
<evidence type="ECO:0000313" key="5">
    <source>
        <dbReference type="Proteomes" id="UP000321199"/>
    </source>
</evidence>
<dbReference type="EMBL" id="CP042344">
    <property type="protein sequence ID" value="QEA13319.1"/>
    <property type="molecule type" value="Genomic_DNA"/>
</dbReference>
<dbReference type="GO" id="GO:0020037">
    <property type="term" value="F:heme binding"/>
    <property type="evidence" value="ECO:0007669"/>
    <property type="project" value="InterPro"/>
</dbReference>